<evidence type="ECO:0000313" key="2">
    <source>
        <dbReference type="Proteomes" id="UP001150941"/>
    </source>
</evidence>
<organism evidence="1 2">
    <name type="scientific">Penicillium chermesinum</name>
    <dbReference type="NCBI Taxonomy" id="63820"/>
    <lineage>
        <taxon>Eukaryota</taxon>
        <taxon>Fungi</taxon>
        <taxon>Dikarya</taxon>
        <taxon>Ascomycota</taxon>
        <taxon>Pezizomycotina</taxon>
        <taxon>Eurotiomycetes</taxon>
        <taxon>Eurotiomycetidae</taxon>
        <taxon>Eurotiales</taxon>
        <taxon>Aspergillaceae</taxon>
        <taxon>Penicillium</taxon>
    </lineage>
</organism>
<evidence type="ECO:0000313" key="1">
    <source>
        <dbReference type="EMBL" id="KAJ5215133.1"/>
    </source>
</evidence>
<comment type="caution">
    <text evidence="1">The sequence shown here is derived from an EMBL/GenBank/DDBJ whole genome shotgun (WGS) entry which is preliminary data.</text>
</comment>
<reference evidence="1" key="2">
    <citation type="journal article" date="2023" name="IMA Fungus">
        <title>Comparative genomic study of the Penicillium genus elucidates a diverse pangenome and 15 lateral gene transfer events.</title>
        <authorList>
            <person name="Petersen C."/>
            <person name="Sorensen T."/>
            <person name="Nielsen M.R."/>
            <person name="Sondergaard T.E."/>
            <person name="Sorensen J.L."/>
            <person name="Fitzpatrick D.A."/>
            <person name="Frisvad J.C."/>
            <person name="Nielsen K.L."/>
        </authorList>
    </citation>
    <scope>NUCLEOTIDE SEQUENCE</scope>
    <source>
        <strain evidence="1">IBT 19713</strain>
    </source>
</reference>
<dbReference type="EMBL" id="JAPQKS010000009">
    <property type="protein sequence ID" value="KAJ5215133.1"/>
    <property type="molecule type" value="Genomic_DNA"/>
</dbReference>
<gene>
    <name evidence="1" type="ORF">N7468_010812</name>
</gene>
<name>A0A9W9TA24_9EURO</name>
<reference evidence="1" key="1">
    <citation type="submission" date="2022-11" db="EMBL/GenBank/DDBJ databases">
        <authorList>
            <person name="Petersen C."/>
        </authorList>
    </citation>
    <scope>NUCLEOTIDE SEQUENCE</scope>
    <source>
        <strain evidence="1">IBT 19713</strain>
    </source>
</reference>
<sequence>MSHPCMSKDLLGAPLPTTANQSSSPFDLEFTDGGAHFTMANAFFPRFAEGQGTDGAYKILEEMFDDE</sequence>
<proteinExistence type="predicted"/>
<dbReference type="RefSeq" id="XP_058325630.1">
    <property type="nucleotide sequence ID" value="XM_058480107.1"/>
</dbReference>
<accession>A0A9W9TA24</accession>
<dbReference type="GeneID" id="83207411"/>
<dbReference type="AlphaFoldDB" id="A0A9W9TA24"/>
<dbReference type="Proteomes" id="UP001150941">
    <property type="component" value="Unassembled WGS sequence"/>
</dbReference>
<keyword evidence="2" id="KW-1185">Reference proteome</keyword>
<protein>
    <submittedName>
        <fullName evidence="1">Uncharacterized protein</fullName>
    </submittedName>
</protein>